<proteinExistence type="predicted"/>
<accession>A0A8W7PEJ9</accession>
<dbReference type="Proteomes" id="UP000075882">
    <property type="component" value="Unassembled WGS sequence"/>
</dbReference>
<organism evidence="2">
    <name type="scientific">Anopheles coluzzii</name>
    <name type="common">African malaria mosquito</name>
    <dbReference type="NCBI Taxonomy" id="1518534"/>
    <lineage>
        <taxon>Eukaryota</taxon>
        <taxon>Metazoa</taxon>
        <taxon>Ecdysozoa</taxon>
        <taxon>Arthropoda</taxon>
        <taxon>Hexapoda</taxon>
        <taxon>Insecta</taxon>
        <taxon>Pterygota</taxon>
        <taxon>Neoptera</taxon>
        <taxon>Endopterygota</taxon>
        <taxon>Diptera</taxon>
        <taxon>Nematocera</taxon>
        <taxon>Culicoidea</taxon>
        <taxon>Culicidae</taxon>
        <taxon>Anophelinae</taxon>
        <taxon>Anopheles</taxon>
    </lineage>
</organism>
<sequence length="119" mass="13253">MLYHESPSVSALESSKSTGTIDGHRRPIRWIASWALQQFRPLVLATHCLPHPTLPVHEHRLQPGRRPGTVGQKGRTVHVAHEHTGWLAHRWIRYEWAPADVPGSGPSAPILPTLGDVAY</sequence>
<evidence type="ECO:0000256" key="1">
    <source>
        <dbReference type="SAM" id="MobiDB-lite"/>
    </source>
</evidence>
<dbReference type="AlphaFoldDB" id="A0A8W7PEJ9"/>
<dbReference type="EnsemblMetazoa" id="ACOM030435-RA">
    <property type="protein sequence ID" value="ACOM030435-PA.1"/>
    <property type="gene ID" value="ACOM030435"/>
</dbReference>
<protein>
    <submittedName>
        <fullName evidence="2">Uncharacterized protein</fullName>
    </submittedName>
</protein>
<feature type="compositionally biased region" description="Polar residues" evidence="1">
    <location>
        <begin position="7"/>
        <end position="20"/>
    </location>
</feature>
<feature type="region of interest" description="Disordered" evidence="1">
    <location>
        <begin position="1"/>
        <end position="22"/>
    </location>
</feature>
<evidence type="ECO:0000313" key="2">
    <source>
        <dbReference type="EnsemblMetazoa" id="ACOM030435-PA.1"/>
    </source>
</evidence>
<reference evidence="2" key="1">
    <citation type="submission" date="2022-08" db="UniProtKB">
        <authorList>
            <consortium name="EnsemblMetazoa"/>
        </authorList>
    </citation>
    <scope>IDENTIFICATION</scope>
</reference>
<name>A0A8W7PEJ9_ANOCL</name>